<comment type="caution">
    <text evidence="2">The sequence shown here is derived from an EMBL/GenBank/DDBJ whole genome shotgun (WGS) entry which is preliminary data.</text>
</comment>
<dbReference type="Proteomes" id="UP001279734">
    <property type="component" value="Unassembled WGS sequence"/>
</dbReference>
<keyword evidence="1" id="KW-1133">Transmembrane helix</keyword>
<evidence type="ECO:0000256" key="1">
    <source>
        <dbReference type="SAM" id="Phobius"/>
    </source>
</evidence>
<sequence>MVLENLMAEHHQAYMLPKPRTNNGLVDMVFLSRNEGAEDSKEGRNECIVSKFECPAHEQNPPTPNAEADRRHGTSLFLMMVLGLSNTWIMLLMFQCTLFIAKRSILMKQMGDMMGISGGSAAD</sequence>
<dbReference type="AlphaFoldDB" id="A0AAD3XMM6"/>
<evidence type="ECO:0000313" key="2">
    <source>
        <dbReference type="EMBL" id="GMH10243.1"/>
    </source>
</evidence>
<keyword evidence="3" id="KW-1185">Reference proteome</keyword>
<dbReference type="EMBL" id="BSYO01000010">
    <property type="protein sequence ID" value="GMH10243.1"/>
    <property type="molecule type" value="Genomic_DNA"/>
</dbReference>
<evidence type="ECO:0000313" key="3">
    <source>
        <dbReference type="Proteomes" id="UP001279734"/>
    </source>
</evidence>
<accession>A0AAD3XMM6</accession>
<protein>
    <submittedName>
        <fullName evidence="2">Uncharacterized protein</fullName>
    </submittedName>
</protein>
<organism evidence="2 3">
    <name type="scientific">Nepenthes gracilis</name>
    <name type="common">Slender pitcher plant</name>
    <dbReference type="NCBI Taxonomy" id="150966"/>
    <lineage>
        <taxon>Eukaryota</taxon>
        <taxon>Viridiplantae</taxon>
        <taxon>Streptophyta</taxon>
        <taxon>Embryophyta</taxon>
        <taxon>Tracheophyta</taxon>
        <taxon>Spermatophyta</taxon>
        <taxon>Magnoliopsida</taxon>
        <taxon>eudicotyledons</taxon>
        <taxon>Gunneridae</taxon>
        <taxon>Pentapetalae</taxon>
        <taxon>Caryophyllales</taxon>
        <taxon>Nepenthaceae</taxon>
        <taxon>Nepenthes</taxon>
    </lineage>
</organism>
<keyword evidence="1" id="KW-0812">Transmembrane</keyword>
<feature type="transmembrane region" description="Helical" evidence="1">
    <location>
        <begin position="76"/>
        <end position="101"/>
    </location>
</feature>
<keyword evidence="1" id="KW-0472">Membrane</keyword>
<gene>
    <name evidence="2" type="ORF">Nepgr_012084</name>
</gene>
<proteinExistence type="predicted"/>
<name>A0AAD3XMM6_NEPGR</name>
<reference evidence="2" key="1">
    <citation type="submission" date="2023-05" db="EMBL/GenBank/DDBJ databases">
        <title>Nepenthes gracilis genome sequencing.</title>
        <authorList>
            <person name="Fukushima K."/>
        </authorList>
    </citation>
    <scope>NUCLEOTIDE SEQUENCE</scope>
    <source>
        <strain evidence="2">SING2019-196</strain>
    </source>
</reference>